<organism evidence="1">
    <name type="scientific">freshwater metagenome</name>
    <dbReference type="NCBI Taxonomy" id="449393"/>
    <lineage>
        <taxon>unclassified sequences</taxon>
        <taxon>metagenomes</taxon>
        <taxon>ecological metagenomes</taxon>
    </lineage>
</organism>
<evidence type="ECO:0000313" key="1">
    <source>
        <dbReference type="EMBL" id="CAB4967641.1"/>
    </source>
</evidence>
<dbReference type="EMBL" id="CAFBNR010000104">
    <property type="protein sequence ID" value="CAB4967641.1"/>
    <property type="molecule type" value="Genomic_DNA"/>
</dbReference>
<protein>
    <submittedName>
        <fullName evidence="1">Unannotated protein</fullName>
    </submittedName>
</protein>
<accession>A0A6J7LHB2</accession>
<sequence>MYPVFGYGVAFCSNSHGDAFRFLAELREVEVAIGRMTNSITSEQIAPMDISTLSAQIAPPDNYSYK</sequence>
<name>A0A6J7LHB2_9ZZZZ</name>
<reference evidence="1" key="1">
    <citation type="submission" date="2020-05" db="EMBL/GenBank/DDBJ databases">
        <authorList>
            <person name="Chiriac C."/>
            <person name="Salcher M."/>
            <person name="Ghai R."/>
            <person name="Kavagutti S V."/>
        </authorList>
    </citation>
    <scope>NUCLEOTIDE SEQUENCE</scope>
</reference>
<proteinExistence type="predicted"/>
<dbReference type="AlphaFoldDB" id="A0A6J7LHB2"/>
<gene>
    <name evidence="1" type="ORF">UFOPK3879_01378</name>
</gene>